<evidence type="ECO:0000313" key="9">
    <source>
        <dbReference type="EMBL" id="EJT71265.1"/>
    </source>
</evidence>
<accession>J3PAJ9</accession>
<evidence type="ECO:0000256" key="4">
    <source>
        <dbReference type="ARBA" id="ARBA00023136"/>
    </source>
</evidence>
<reference evidence="9" key="3">
    <citation type="submission" date="2010-09" db="EMBL/GenBank/DDBJ databases">
        <title>Annotation of Gaeumannomyces graminis var. tritici R3-111a-1.</title>
        <authorList>
            <consortium name="The Broad Institute Genome Sequencing Platform"/>
            <person name="Ma L.-J."/>
            <person name="Dead R."/>
            <person name="Young S.K."/>
            <person name="Zeng Q."/>
            <person name="Gargeya S."/>
            <person name="Fitzgerald M."/>
            <person name="Haas B."/>
            <person name="Abouelleil A."/>
            <person name="Alvarado L."/>
            <person name="Arachchi H.M."/>
            <person name="Berlin A."/>
            <person name="Brown A."/>
            <person name="Chapman S.B."/>
            <person name="Chen Z."/>
            <person name="Dunbar C."/>
            <person name="Freedman E."/>
            <person name="Gearin G."/>
            <person name="Gellesch M."/>
            <person name="Goldberg J."/>
            <person name="Griggs A."/>
            <person name="Gujja S."/>
            <person name="Heiman D."/>
            <person name="Howarth C."/>
            <person name="Larson L."/>
            <person name="Lui A."/>
            <person name="MacDonald P.J.P."/>
            <person name="Mehta T."/>
            <person name="Montmayeur A."/>
            <person name="Murphy C."/>
            <person name="Neiman D."/>
            <person name="Pearson M."/>
            <person name="Priest M."/>
            <person name="Roberts A."/>
            <person name="Saif S."/>
            <person name="Shea T."/>
            <person name="Shenoy N."/>
            <person name="Sisk P."/>
            <person name="Stolte C."/>
            <person name="Sykes S."/>
            <person name="Yandava C."/>
            <person name="Wortman J."/>
            <person name="Nusbaum C."/>
            <person name="Birren B."/>
        </authorList>
    </citation>
    <scope>NUCLEOTIDE SEQUENCE</scope>
    <source>
        <strain evidence="9">R3-111a-1</strain>
    </source>
</reference>
<feature type="transmembrane region" description="Helical" evidence="7">
    <location>
        <begin position="245"/>
        <end position="264"/>
    </location>
</feature>
<feature type="transmembrane region" description="Helical" evidence="7">
    <location>
        <begin position="20"/>
        <end position="38"/>
    </location>
</feature>
<dbReference type="VEuPathDB" id="FungiDB:GGTG_10524"/>
<reference evidence="9" key="2">
    <citation type="submission" date="2010-07" db="EMBL/GenBank/DDBJ databases">
        <authorList>
            <consortium name="The Broad Institute Genome Sequencing Platform"/>
            <consortium name="Broad Institute Genome Sequencing Center for Infectious Disease"/>
            <person name="Ma L.-J."/>
            <person name="Dead R."/>
            <person name="Young S."/>
            <person name="Zeng Q."/>
            <person name="Koehrsen M."/>
            <person name="Alvarado L."/>
            <person name="Berlin A."/>
            <person name="Chapman S.B."/>
            <person name="Chen Z."/>
            <person name="Freedman E."/>
            <person name="Gellesch M."/>
            <person name="Goldberg J."/>
            <person name="Griggs A."/>
            <person name="Gujja S."/>
            <person name="Heilman E.R."/>
            <person name="Heiman D."/>
            <person name="Hepburn T."/>
            <person name="Howarth C."/>
            <person name="Jen D."/>
            <person name="Larson L."/>
            <person name="Mehta T."/>
            <person name="Neiman D."/>
            <person name="Pearson M."/>
            <person name="Roberts A."/>
            <person name="Saif S."/>
            <person name="Shea T."/>
            <person name="Shenoy N."/>
            <person name="Sisk P."/>
            <person name="Stolte C."/>
            <person name="Sykes S."/>
            <person name="Walk T."/>
            <person name="White J."/>
            <person name="Yandava C."/>
            <person name="Haas B."/>
            <person name="Nusbaum C."/>
            <person name="Birren B."/>
        </authorList>
    </citation>
    <scope>NUCLEOTIDE SEQUENCE</scope>
    <source>
        <strain evidence="9">R3-111a-1</strain>
    </source>
</reference>
<sequence length="404" mass="44192">MADPTSKLLTETNGPIVTTVAYTFSAIALIFTTLRFYTRGTILKAIGADDWAMLVAVAFSIANSICMVFEVKYGMGKHTEAVKPEESLVQLHYLFGSIILYNLGMNVVKLGFLFQFRRIFQNSMIQKICFWSIIGVCIWAVVQGLLLGFACLPLQFIFPSMAGKCLETLTTWYISSGTSMATDVAIFCIPLPSVWKLQLPLKQKIMVLGIFCLGFFVCIVSVYRLFTLHSAVYSLDPSWENIGAAIWSCIELNVAIIASSLPTLRPLLARLLPGLGLTRPSKDRSNYLRYGGSTLASPRATNFSGSKGGGMTSSASNRNRAASISTEELALGELTTPASIAASMYANASADPSGGAQGAEKQQQPQYYYQQQQPQQPQQQFQSQSQPGRIVRTTEISVQTGDRL</sequence>
<feature type="compositionally biased region" description="Low complexity" evidence="6">
    <location>
        <begin position="362"/>
        <end position="387"/>
    </location>
</feature>
<reference evidence="10" key="5">
    <citation type="submission" date="2018-04" db="UniProtKB">
        <authorList>
            <consortium name="EnsemblFungi"/>
        </authorList>
    </citation>
    <scope>IDENTIFICATION</scope>
    <source>
        <strain evidence="10">R3-111a-1</strain>
    </source>
</reference>
<dbReference type="Pfam" id="PF20684">
    <property type="entry name" value="Fung_rhodopsin"/>
    <property type="match status" value="1"/>
</dbReference>
<dbReference type="eggNOG" id="ENOG502SNZ8">
    <property type="taxonomic scope" value="Eukaryota"/>
</dbReference>
<dbReference type="InterPro" id="IPR052337">
    <property type="entry name" value="SAT4-like"/>
</dbReference>
<feature type="transmembrane region" description="Helical" evidence="7">
    <location>
        <begin position="128"/>
        <end position="158"/>
    </location>
</feature>
<dbReference type="RefSeq" id="XP_009226662.1">
    <property type="nucleotide sequence ID" value="XM_009228398.1"/>
</dbReference>
<evidence type="ECO:0000256" key="7">
    <source>
        <dbReference type="SAM" id="Phobius"/>
    </source>
</evidence>
<dbReference type="HOGENOM" id="CLU_028200_0_2_1"/>
<comment type="similarity">
    <text evidence="5">Belongs to the SAT4 family.</text>
</comment>
<evidence type="ECO:0000256" key="3">
    <source>
        <dbReference type="ARBA" id="ARBA00022989"/>
    </source>
</evidence>
<feature type="region of interest" description="Disordered" evidence="6">
    <location>
        <begin position="299"/>
        <end position="321"/>
    </location>
</feature>
<dbReference type="OrthoDB" id="3648173at2759"/>
<feature type="transmembrane region" description="Helical" evidence="7">
    <location>
        <begin position="170"/>
        <end position="193"/>
    </location>
</feature>
<reference evidence="10" key="4">
    <citation type="journal article" date="2015" name="G3 (Bethesda)">
        <title>Genome sequences of three phytopathogenic species of the Magnaporthaceae family of fungi.</title>
        <authorList>
            <person name="Okagaki L.H."/>
            <person name="Nunes C.C."/>
            <person name="Sailsbery J."/>
            <person name="Clay B."/>
            <person name="Brown D."/>
            <person name="John T."/>
            <person name="Oh Y."/>
            <person name="Young N."/>
            <person name="Fitzgerald M."/>
            <person name="Haas B.J."/>
            <person name="Zeng Q."/>
            <person name="Young S."/>
            <person name="Adiconis X."/>
            <person name="Fan L."/>
            <person name="Levin J.Z."/>
            <person name="Mitchell T.K."/>
            <person name="Okubara P.A."/>
            <person name="Farman M.L."/>
            <person name="Kohn L.M."/>
            <person name="Birren B."/>
            <person name="Ma L.-J."/>
            <person name="Dean R.A."/>
        </authorList>
    </citation>
    <scope>NUCLEOTIDE SEQUENCE</scope>
    <source>
        <strain evidence="10">R3-111a-1</strain>
    </source>
</reference>
<evidence type="ECO:0000256" key="6">
    <source>
        <dbReference type="SAM" id="MobiDB-lite"/>
    </source>
</evidence>
<reference evidence="11" key="1">
    <citation type="submission" date="2010-07" db="EMBL/GenBank/DDBJ databases">
        <title>The genome sequence of Gaeumannomyces graminis var. tritici strain R3-111a-1.</title>
        <authorList>
            <consortium name="The Broad Institute Genome Sequencing Platform"/>
            <person name="Ma L.-J."/>
            <person name="Dead R."/>
            <person name="Young S."/>
            <person name="Zeng Q."/>
            <person name="Koehrsen M."/>
            <person name="Alvarado L."/>
            <person name="Berlin A."/>
            <person name="Chapman S.B."/>
            <person name="Chen Z."/>
            <person name="Freedman E."/>
            <person name="Gellesch M."/>
            <person name="Goldberg J."/>
            <person name="Griggs A."/>
            <person name="Gujja S."/>
            <person name="Heilman E.R."/>
            <person name="Heiman D."/>
            <person name="Hepburn T."/>
            <person name="Howarth C."/>
            <person name="Jen D."/>
            <person name="Larson L."/>
            <person name="Mehta T."/>
            <person name="Neiman D."/>
            <person name="Pearson M."/>
            <person name="Roberts A."/>
            <person name="Saif S."/>
            <person name="Shea T."/>
            <person name="Shenoy N."/>
            <person name="Sisk P."/>
            <person name="Stolte C."/>
            <person name="Sykes S."/>
            <person name="Walk T."/>
            <person name="White J."/>
            <person name="Yandava C."/>
            <person name="Haas B."/>
            <person name="Nusbaum C."/>
            <person name="Birren B."/>
        </authorList>
    </citation>
    <scope>NUCLEOTIDE SEQUENCE [LARGE SCALE GENOMIC DNA]</scope>
    <source>
        <strain evidence="11">R3-111a-1</strain>
    </source>
</reference>
<dbReference type="STRING" id="644352.J3PAJ9"/>
<evidence type="ECO:0000256" key="1">
    <source>
        <dbReference type="ARBA" id="ARBA00004141"/>
    </source>
</evidence>
<dbReference type="AlphaFoldDB" id="J3PAJ9"/>
<dbReference type="EnsemblFungi" id="EJT71265">
    <property type="protein sequence ID" value="EJT71265"/>
    <property type="gene ID" value="GGTG_10524"/>
</dbReference>
<evidence type="ECO:0000313" key="10">
    <source>
        <dbReference type="EnsemblFungi" id="EJT71265"/>
    </source>
</evidence>
<dbReference type="GeneID" id="20350982"/>
<feature type="domain" description="Rhodopsin" evidence="8">
    <location>
        <begin position="34"/>
        <end position="270"/>
    </location>
</feature>
<feature type="transmembrane region" description="Helical" evidence="7">
    <location>
        <begin position="205"/>
        <end position="225"/>
    </location>
</feature>
<dbReference type="Proteomes" id="UP000006039">
    <property type="component" value="Unassembled WGS sequence"/>
</dbReference>
<keyword evidence="3 7" id="KW-1133">Transmembrane helix</keyword>
<dbReference type="InterPro" id="IPR049326">
    <property type="entry name" value="Rhodopsin_dom_fungi"/>
</dbReference>
<feature type="transmembrane region" description="Helical" evidence="7">
    <location>
        <begin position="50"/>
        <end position="71"/>
    </location>
</feature>
<dbReference type="PANTHER" id="PTHR33048:SF47">
    <property type="entry name" value="INTEGRAL MEMBRANE PROTEIN-RELATED"/>
    <property type="match status" value="1"/>
</dbReference>
<evidence type="ECO:0000256" key="5">
    <source>
        <dbReference type="ARBA" id="ARBA00038359"/>
    </source>
</evidence>
<keyword evidence="4 7" id="KW-0472">Membrane</keyword>
<feature type="region of interest" description="Disordered" evidence="6">
    <location>
        <begin position="348"/>
        <end position="404"/>
    </location>
</feature>
<comment type="subcellular location">
    <subcellularLocation>
        <location evidence="1">Membrane</location>
        <topology evidence="1">Multi-pass membrane protein</topology>
    </subcellularLocation>
</comment>
<keyword evidence="2 7" id="KW-0812">Transmembrane</keyword>
<keyword evidence="11" id="KW-1185">Reference proteome</keyword>
<gene>
    <name evidence="10" type="primary">20350982</name>
    <name evidence="9" type="ORF">GGTG_10524</name>
</gene>
<organism evidence="9">
    <name type="scientific">Gaeumannomyces tritici (strain R3-111a-1)</name>
    <name type="common">Wheat and barley take-all root rot fungus</name>
    <name type="synonym">Gaeumannomyces graminis var. tritici</name>
    <dbReference type="NCBI Taxonomy" id="644352"/>
    <lineage>
        <taxon>Eukaryota</taxon>
        <taxon>Fungi</taxon>
        <taxon>Dikarya</taxon>
        <taxon>Ascomycota</taxon>
        <taxon>Pezizomycotina</taxon>
        <taxon>Sordariomycetes</taxon>
        <taxon>Sordariomycetidae</taxon>
        <taxon>Magnaporthales</taxon>
        <taxon>Magnaporthaceae</taxon>
        <taxon>Gaeumannomyces</taxon>
    </lineage>
</organism>
<dbReference type="GO" id="GO:0016020">
    <property type="term" value="C:membrane"/>
    <property type="evidence" value="ECO:0007669"/>
    <property type="project" value="UniProtKB-SubCell"/>
</dbReference>
<feature type="compositionally biased region" description="Polar residues" evidence="6">
    <location>
        <begin position="394"/>
        <end position="404"/>
    </location>
</feature>
<proteinExistence type="inferred from homology"/>
<feature type="transmembrane region" description="Helical" evidence="7">
    <location>
        <begin position="91"/>
        <end position="116"/>
    </location>
</feature>
<evidence type="ECO:0000259" key="8">
    <source>
        <dbReference type="Pfam" id="PF20684"/>
    </source>
</evidence>
<evidence type="ECO:0000313" key="11">
    <source>
        <dbReference type="Proteomes" id="UP000006039"/>
    </source>
</evidence>
<protein>
    <recommendedName>
        <fullName evidence="8">Rhodopsin domain-containing protein</fullName>
    </recommendedName>
</protein>
<name>J3PAJ9_GAET3</name>
<evidence type="ECO:0000256" key="2">
    <source>
        <dbReference type="ARBA" id="ARBA00022692"/>
    </source>
</evidence>
<dbReference type="PANTHER" id="PTHR33048">
    <property type="entry name" value="PTH11-LIKE INTEGRAL MEMBRANE PROTEIN (AFU_ORTHOLOGUE AFUA_5G11245)"/>
    <property type="match status" value="1"/>
</dbReference>
<dbReference type="EMBL" id="GL385400">
    <property type="protein sequence ID" value="EJT71265.1"/>
    <property type="molecule type" value="Genomic_DNA"/>
</dbReference>